<accession>A0ABD5RI50</accession>
<dbReference type="AlphaFoldDB" id="A0ABD5RI50"/>
<keyword evidence="2" id="KW-0804">Transcription</keyword>
<dbReference type="InterPro" id="IPR031803">
    <property type="entry name" value="BAT_GAF/HTH-assoc"/>
</dbReference>
<dbReference type="Pfam" id="PF15915">
    <property type="entry name" value="BAT"/>
    <property type="match status" value="1"/>
</dbReference>
<organism evidence="5 6">
    <name type="scientific">Halomarina salina</name>
    <dbReference type="NCBI Taxonomy" id="1872699"/>
    <lineage>
        <taxon>Archaea</taxon>
        <taxon>Methanobacteriati</taxon>
        <taxon>Methanobacteriota</taxon>
        <taxon>Stenosarchaea group</taxon>
        <taxon>Halobacteria</taxon>
        <taxon>Halobacteriales</taxon>
        <taxon>Natronomonadaceae</taxon>
        <taxon>Halomarina</taxon>
    </lineage>
</organism>
<dbReference type="Proteomes" id="UP001596099">
    <property type="component" value="Unassembled WGS sequence"/>
</dbReference>
<feature type="domain" description="HTH bat-type" evidence="3">
    <location>
        <begin position="156"/>
        <end position="207"/>
    </location>
</feature>
<sequence length="222" mass="24573">MGTMTEIRLPVNEFALHETFRAVPSTNVEIQRVVAHSADHLVPFLWVTADDFDALHESFEDDASVDSLSRLSEFDGERLYRMSWGSKVAVVAHALAEQDATVLSAVGTDDEWSMRLFFPGRDALQRTHEFADDEGLSMTVDAIYETSDSNRDRFGLTGPQHETLVTAFEQGYYDFPHGVTTEELGSSFDVSAQAAADRLRRGHGNLVEEALVAGDLADVESE</sequence>
<evidence type="ECO:0000259" key="4">
    <source>
        <dbReference type="Pfam" id="PF15915"/>
    </source>
</evidence>
<keyword evidence="1" id="KW-0805">Transcription regulation</keyword>
<evidence type="ECO:0000313" key="6">
    <source>
        <dbReference type="Proteomes" id="UP001596099"/>
    </source>
</evidence>
<protein>
    <submittedName>
        <fullName evidence="5">Bacterio-opsin activator domain-containing protein</fullName>
    </submittedName>
</protein>
<evidence type="ECO:0000313" key="5">
    <source>
        <dbReference type="EMBL" id="MFC5969989.1"/>
    </source>
</evidence>
<keyword evidence="6" id="KW-1185">Reference proteome</keyword>
<gene>
    <name evidence="5" type="ORF">ACFPYI_01460</name>
</gene>
<reference evidence="5 6" key="1">
    <citation type="journal article" date="2019" name="Int. J. Syst. Evol. Microbiol.">
        <title>The Global Catalogue of Microorganisms (GCM) 10K type strain sequencing project: providing services to taxonomists for standard genome sequencing and annotation.</title>
        <authorList>
            <consortium name="The Broad Institute Genomics Platform"/>
            <consortium name="The Broad Institute Genome Sequencing Center for Infectious Disease"/>
            <person name="Wu L."/>
            <person name="Ma J."/>
        </authorList>
    </citation>
    <scope>NUCLEOTIDE SEQUENCE [LARGE SCALE GENOMIC DNA]</scope>
    <source>
        <strain evidence="5 6">CGMCC 1.12543</strain>
    </source>
</reference>
<evidence type="ECO:0000256" key="2">
    <source>
        <dbReference type="ARBA" id="ARBA00023163"/>
    </source>
</evidence>
<comment type="caution">
    <text evidence="5">The sequence shown here is derived from an EMBL/GenBank/DDBJ whole genome shotgun (WGS) entry which is preliminary data.</text>
</comment>
<dbReference type="InterPro" id="IPR007050">
    <property type="entry name" value="HTH_bacterioopsin"/>
</dbReference>
<evidence type="ECO:0000259" key="3">
    <source>
        <dbReference type="Pfam" id="PF04967"/>
    </source>
</evidence>
<name>A0ABD5RI50_9EURY</name>
<dbReference type="PANTHER" id="PTHR34236:SF1">
    <property type="entry name" value="DIMETHYL SULFOXIDE REDUCTASE TRANSCRIPTIONAL ACTIVATOR"/>
    <property type="match status" value="1"/>
</dbReference>
<evidence type="ECO:0000256" key="1">
    <source>
        <dbReference type="ARBA" id="ARBA00023015"/>
    </source>
</evidence>
<feature type="domain" description="Bacterioopsin transcriptional activator GAF and HTH associated" evidence="4">
    <location>
        <begin position="20"/>
        <end position="152"/>
    </location>
</feature>
<proteinExistence type="predicted"/>
<dbReference type="PANTHER" id="PTHR34236">
    <property type="entry name" value="DIMETHYL SULFOXIDE REDUCTASE TRANSCRIPTIONAL ACTIVATOR"/>
    <property type="match status" value="1"/>
</dbReference>
<dbReference type="RefSeq" id="WP_247418581.1">
    <property type="nucleotide sequence ID" value="NZ_JALLGW010000002.1"/>
</dbReference>
<dbReference type="Pfam" id="PF04967">
    <property type="entry name" value="HTH_10"/>
    <property type="match status" value="1"/>
</dbReference>
<dbReference type="EMBL" id="JBHSQH010000001">
    <property type="protein sequence ID" value="MFC5969989.1"/>
    <property type="molecule type" value="Genomic_DNA"/>
</dbReference>